<comment type="caution">
    <text evidence="2">The sequence shown here is derived from an EMBL/GenBank/DDBJ whole genome shotgun (WGS) entry which is preliminary data.</text>
</comment>
<gene>
    <name evidence="2" type="ORF">PARMNEM_LOCUS12497</name>
</gene>
<name>A0AAV1LBX6_9NEOP</name>
<dbReference type="InterPro" id="IPR055469">
    <property type="entry name" value="DUF7041"/>
</dbReference>
<proteinExistence type="predicted"/>
<keyword evidence="3" id="KW-1185">Reference proteome</keyword>
<organism evidence="2 3">
    <name type="scientific">Parnassius mnemosyne</name>
    <name type="common">clouded apollo</name>
    <dbReference type="NCBI Taxonomy" id="213953"/>
    <lineage>
        <taxon>Eukaryota</taxon>
        <taxon>Metazoa</taxon>
        <taxon>Ecdysozoa</taxon>
        <taxon>Arthropoda</taxon>
        <taxon>Hexapoda</taxon>
        <taxon>Insecta</taxon>
        <taxon>Pterygota</taxon>
        <taxon>Neoptera</taxon>
        <taxon>Endopterygota</taxon>
        <taxon>Lepidoptera</taxon>
        <taxon>Glossata</taxon>
        <taxon>Ditrysia</taxon>
        <taxon>Papilionoidea</taxon>
        <taxon>Papilionidae</taxon>
        <taxon>Parnassiinae</taxon>
        <taxon>Parnassini</taxon>
        <taxon>Parnassius</taxon>
        <taxon>Driopa</taxon>
    </lineage>
</organism>
<dbReference type="PANTHER" id="PTHR33327">
    <property type="entry name" value="ENDONUCLEASE"/>
    <property type="match status" value="1"/>
</dbReference>
<dbReference type="Pfam" id="PF23055">
    <property type="entry name" value="DUF7041"/>
    <property type="match status" value="1"/>
</dbReference>
<evidence type="ECO:0000259" key="1">
    <source>
        <dbReference type="Pfam" id="PF23055"/>
    </source>
</evidence>
<feature type="domain" description="DUF7041" evidence="1">
    <location>
        <begin position="185"/>
        <end position="268"/>
    </location>
</feature>
<sequence>MKAAGKDNKKKIWNVVKNINNLNKPKELPAELLKIENNPLSSVNFINTFFANIGSNLSNKLKIDLPPLPTTVNPVTVKSKSFVLLKTSVEELERLILNLKTDCGASWDGITPKILKCLKELIIPPLNHSFNRCLEEELERLATVLHSTQQENALLRAQIEGKPLKTEDTPINELSPQVCKVAPKVPPFWHQKPALWFAHIETQFRVAGITGDQTMYDHVIGQLDFRITAEIEDIVTNPPRTNKYEHLKTEIIRRLSQSEEERVRQLLNDEELGDRKPSQFLRHLRSLAGSTLTDESILRQLFMRRLPQHLQAILAASADPLDDIAIRADKILEVAPSLASSSSPFVHATSASSSGPTFDLCALDAQVQQLSATVAALTRTRENHRSRSRSKSRNRTRSDGKLCWYHWTFKEKASKCVSPCSWQAENCQASQ</sequence>
<dbReference type="Proteomes" id="UP001314205">
    <property type="component" value="Unassembled WGS sequence"/>
</dbReference>
<accession>A0AAV1LBX6</accession>
<dbReference type="EMBL" id="CAVLGL010000087">
    <property type="protein sequence ID" value="CAK1592566.1"/>
    <property type="molecule type" value="Genomic_DNA"/>
</dbReference>
<protein>
    <recommendedName>
        <fullName evidence="1">DUF7041 domain-containing protein</fullName>
    </recommendedName>
</protein>
<dbReference type="PANTHER" id="PTHR33327:SF3">
    <property type="entry name" value="RNA-DIRECTED DNA POLYMERASE"/>
    <property type="match status" value="1"/>
</dbReference>
<evidence type="ECO:0000313" key="2">
    <source>
        <dbReference type="EMBL" id="CAK1592566.1"/>
    </source>
</evidence>
<reference evidence="2 3" key="1">
    <citation type="submission" date="2023-11" db="EMBL/GenBank/DDBJ databases">
        <authorList>
            <person name="Hedman E."/>
            <person name="Englund M."/>
            <person name="Stromberg M."/>
            <person name="Nyberg Akerstrom W."/>
            <person name="Nylinder S."/>
            <person name="Jareborg N."/>
            <person name="Kallberg Y."/>
            <person name="Kronander E."/>
        </authorList>
    </citation>
    <scope>NUCLEOTIDE SEQUENCE [LARGE SCALE GENOMIC DNA]</scope>
</reference>
<dbReference type="AlphaFoldDB" id="A0AAV1LBX6"/>
<evidence type="ECO:0000313" key="3">
    <source>
        <dbReference type="Proteomes" id="UP001314205"/>
    </source>
</evidence>